<keyword evidence="1" id="KW-0472">Membrane</keyword>
<gene>
    <name evidence="2" type="ORF">Y10_03560</name>
</gene>
<sequence length="81" mass="9278">MKYSKYIVSLVITVTCIGILIIVSKQTPLLNASKNEVSQVIIDTILEKNTPANLDLTKHQLYIDTTRTSENFQKLINWNQR</sequence>
<accession>A0ABQ5MF26</accession>
<name>A0ABQ5MF26_9FLAO</name>
<dbReference type="EMBL" id="BRVO01000001">
    <property type="protein sequence ID" value="GLB47988.1"/>
    <property type="molecule type" value="Genomic_DNA"/>
</dbReference>
<comment type="caution">
    <text evidence="2">The sequence shown here is derived from an EMBL/GenBank/DDBJ whole genome shotgun (WGS) entry which is preliminary data.</text>
</comment>
<evidence type="ECO:0000313" key="3">
    <source>
        <dbReference type="Proteomes" id="UP001143543"/>
    </source>
</evidence>
<reference evidence="2" key="1">
    <citation type="submission" date="2022-07" db="EMBL/GenBank/DDBJ databases">
        <title>Taxonomy of Novel Oxalotrophic and Methylotrophic Bacteria.</title>
        <authorList>
            <person name="Sahin N."/>
            <person name="Tani A."/>
        </authorList>
    </citation>
    <scope>NUCLEOTIDE SEQUENCE</scope>
    <source>
        <strain evidence="2">Y10</strain>
    </source>
</reference>
<keyword evidence="3" id="KW-1185">Reference proteome</keyword>
<keyword evidence="1" id="KW-1133">Transmembrane helix</keyword>
<organism evidence="2 3">
    <name type="scientific">Neptunitalea lumnitzerae</name>
    <dbReference type="NCBI Taxonomy" id="2965509"/>
    <lineage>
        <taxon>Bacteria</taxon>
        <taxon>Pseudomonadati</taxon>
        <taxon>Bacteroidota</taxon>
        <taxon>Flavobacteriia</taxon>
        <taxon>Flavobacteriales</taxon>
        <taxon>Flavobacteriaceae</taxon>
        <taxon>Neptunitalea</taxon>
    </lineage>
</organism>
<evidence type="ECO:0000313" key="2">
    <source>
        <dbReference type="EMBL" id="GLB47988.1"/>
    </source>
</evidence>
<dbReference type="Proteomes" id="UP001143543">
    <property type="component" value="Unassembled WGS sequence"/>
</dbReference>
<keyword evidence="1" id="KW-0812">Transmembrane</keyword>
<protein>
    <submittedName>
        <fullName evidence="2">Uncharacterized protein</fullName>
    </submittedName>
</protein>
<proteinExistence type="predicted"/>
<feature type="transmembrane region" description="Helical" evidence="1">
    <location>
        <begin position="6"/>
        <end position="24"/>
    </location>
</feature>
<evidence type="ECO:0000256" key="1">
    <source>
        <dbReference type="SAM" id="Phobius"/>
    </source>
</evidence>